<keyword evidence="1" id="KW-1133">Transmembrane helix</keyword>
<reference evidence="2 3" key="1">
    <citation type="journal article" date="2019" name="Sci. Rep.">
        <title>Extended insight into the Mycobacterium chelonae-abscessus complex through whole genome sequencing of Mycobacterium salmoniphilum outbreak and Mycobacterium salmoniphilum-like strains.</title>
        <authorList>
            <person name="Behra P.R.K."/>
            <person name="Das S."/>
            <person name="Pettersson B.M.F."/>
            <person name="Shirreff L."/>
            <person name="DuCote T."/>
            <person name="Jacobsson K.G."/>
            <person name="Ennis D.G."/>
            <person name="Kirsebom L.A."/>
        </authorList>
    </citation>
    <scope>NUCLEOTIDE SEQUENCE [LARGE SCALE GENOMIC DNA]</scope>
    <source>
        <strain evidence="2 3">CCUG 60884</strain>
    </source>
</reference>
<feature type="transmembrane region" description="Helical" evidence="1">
    <location>
        <begin position="153"/>
        <end position="171"/>
    </location>
</feature>
<comment type="caution">
    <text evidence="2">The sequence shown here is derived from an EMBL/GenBank/DDBJ whole genome shotgun (WGS) entry which is preliminary data.</text>
</comment>
<dbReference type="EMBL" id="PECL01000015">
    <property type="protein sequence ID" value="TDZ99734.1"/>
    <property type="molecule type" value="Genomic_DNA"/>
</dbReference>
<protein>
    <recommendedName>
        <fullName evidence="4">Membrane protein YczE</fullName>
    </recommendedName>
</protein>
<feature type="transmembrane region" description="Helical" evidence="1">
    <location>
        <begin position="111"/>
        <end position="132"/>
    </location>
</feature>
<feature type="transmembrane region" description="Helical" evidence="1">
    <location>
        <begin position="12"/>
        <end position="31"/>
    </location>
</feature>
<dbReference type="InterPro" id="IPR038750">
    <property type="entry name" value="YczE/YyaS-like"/>
</dbReference>
<evidence type="ECO:0000313" key="3">
    <source>
        <dbReference type="Proteomes" id="UP000294604"/>
    </source>
</evidence>
<keyword evidence="1" id="KW-0812">Transmembrane</keyword>
<keyword evidence="1" id="KW-0472">Membrane</keyword>
<dbReference type="Pfam" id="PF19700">
    <property type="entry name" value="DUF6198"/>
    <property type="match status" value="1"/>
</dbReference>
<dbReference type="STRING" id="404941.GCA_002013645_01015"/>
<evidence type="ECO:0000313" key="2">
    <source>
        <dbReference type="EMBL" id="TDZ99734.1"/>
    </source>
</evidence>
<feature type="transmembrane region" description="Helical" evidence="1">
    <location>
        <begin position="51"/>
        <end position="71"/>
    </location>
</feature>
<dbReference type="PANTHER" id="PTHR40078:SF1">
    <property type="entry name" value="INTEGRAL MEMBRANE PROTEIN"/>
    <property type="match status" value="1"/>
</dbReference>
<dbReference type="AlphaFoldDB" id="A0A4V6QFD3"/>
<accession>A0A4V6QFD3</accession>
<evidence type="ECO:0000256" key="1">
    <source>
        <dbReference type="SAM" id="Phobius"/>
    </source>
</evidence>
<organism evidence="2 3">
    <name type="scientific">Mycobacteroides salmoniphilum</name>
    <dbReference type="NCBI Taxonomy" id="404941"/>
    <lineage>
        <taxon>Bacteria</taxon>
        <taxon>Bacillati</taxon>
        <taxon>Actinomycetota</taxon>
        <taxon>Actinomycetes</taxon>
        <taxon>Mycobacteriales</taxon>
        <taxon>Mycobacteriaceae</taxon>
        <taxon>Mycobacteroides</taxon>
    </lineage>
</organism>
<evidence type="ECO:0008006" key="4">
    <source>
        <dbReference type="Google" id="ProtNLM"/>
    </source>
</evidence>
<name>A0A4V6QFD3_9MYCO</name>
<sequence>MVTGKWIGWSARGTALLVGLYLYGFSMALMVRAGLGLDPWDVFHQGLSMRTGMSIGLASAVTGVVVLLAWIPLRNKPGVGTIANIVVIAVAVDSTLAWLPAPSAMAVRVGFLVGGVLLNAIATVLYVGAGLGPGPRDGLTTGLVHRTGRSVRLIRTTIEVIVVATGWLLGGNVGVGTLLYALGIGPLIQVVLRLMPRRLLAVSGWGAVLSTQRDNSASVVAAEAPQGVAA</sequence>
<proteinExistence type="predicted"/>
<feature type="transmembrane region" description="Helical" evidence="1">
    <location>
        <begin position="78"/>
        <end position="99"/>
    </location>
</feature>
<dbReference type="PANTHER" id="PTHR40078">
    <property type="entry name" value="INTEGRAL MEMBRANE PROTEIN-RELATED"/>
    <property type="match status" value="1"/>
</dbReference>
<dbReference type="Proteomes" id="UP000294604">
    <property type="component" value="Unassembled WGS sequence"/>
</dbReference>
<gene>
    <name evidence="2" type="ORF">CCUG60884_04805</name>
</gene>